<dbReference type="PANTHER" id="PTHR38344">
    <property type="entry name" value="UPF0753 PROTEIN AQ_863"/>
    <property type="match status" value="1"/>
</dbReference>
<keyword evidence="2 6" id="KW-1003">Cell membrane</keyword>
<proteinExistence type="inferred from homology"/>
<feature type="binding site" evidence="6">
    <location>
        <position position="734"/>
    </location>
    <ligand>
        <name>Zn(2+)</name>
        <dbReference type="ChEBI" id="CHEBI:29105"/>
    </ligand>
</feature>
<evidence type="ECO:0000256" key="6">
    <source>
        <dbReference type="HAMAP-Rule" id="MF_01871"/>
    </source>
</evidence>
<dbReference type="Pfam" id="PF10070">
    <property type="entry name" value="DabA"/>
    <property type="match status" value="1"/>
</dbReference>
<keyword evidence="8" id="KW-1185">Reference proteome</keyword>
<reference evidence="8" key="1">
    <citation type="submission" date="2016-07" db="EMBL/GenBank/DDBJ databases">
        <title>Frankia sp. NRRL B-16219 Genome sequencing.</title>
        <authorList>
            <person name="Ghodhbane-Gtari F."/>
            <person name="Swanson E."/>
            <person name="Gueddou A."/>
            <person name="Louati M."/>
            <person name="Nouioui I."/>
            <person name="Hezbri K."/>
            <person name="Abebe-Akele F."/>
            <person name="Simpson S."/>
            <person name="Morris K."/>
            <person name="Thomas K."/>
            <person name="Gtari M."/>
            <person name="Tisa L.S."/>
        </authorList>
    </citation>
    <scope>NUCLEOTIDE SEQUENCE [LARGE SCALE GENOMIC DNA]</scope>
    <source>
        <strain evidence="8">NRRL B-16219</strain>
    </source>
</reference>
<dbReference type="GO" id="GO:0005886">
    <property type="term" value="C:plasma membrane"/>
    <property type="evidence" value="ECO:0007669"/>
    <property type="project" value="UniProtKB-SubCell"/>
</dbReference>
<sequence>MAYAADQIEMITRIVEEAGELLPPQAPLGYFSHHNPLHALEELPFQRAVEHASAMLGTEALQTEEAFAAHLASGRILPRDLAAVLEHHGDRAGAVPGRHLPVGDQGTRGAGEEMLDGDAEVVPGGPTWNEFRLARLGLFIDVPRGAGALWALADGGELHRVHPLVTEARREELTRQGRRRFATTERRTRRGRAARLQALRARLLAQLWEDLRRHAPPPAPRPVPLRRRDQVLEQFGVDTDEAVHPVLIRLCAAFLDQGVAAWEMPHREKGLLAAFRHLFGTLGAPREACWAGLGGQLRQQLRMNWSAERTVAWALWALQVPVHAWADTVRATLVSLRGWAGMVHQFECRPDRAPSRPAPARLMDYLAVQLTLEVVVSHNVLARLIGPDARPEDLGPLGAPGAAQGVLATGTTVQDDLTQGEQELRGGDLELAYEAFVLAQVMDVETEVLCHPRWARAWLRAVAEFDAGRRRWLLHLAYERRYRTQVLDALSAHDRRFPGTVPPPDFQAVFCMDEREESLRRHLEESHPQVRTYGASGYFGVAMAYQGLDDVRPRALCPVTMTPRSLVVERAVDDGELVAYQRARRRKAQLQHTISAARGRPARAAAYSAIAGLAELVPLAARAVAPRAAGEGVRMLGRREPARPLTRLVIEAAQDHTPSTGPAGDDAQAGEAGELVPGVGAGPLRLGFTVEEMAEIVDTLLTTIGMSGTLGPVVFVIGHGSSSVNNPHAAAYDCGATGGGQSGPNARAFAAMANHPRVRAALAHRGRLIGPDTWFVGGHHDTCDSSLAYYDTDLVPAHLRPALTTATDALLTAVQLDAHERCRRFESVGPDVAAGTAHAHVRGRSEDLGQSRPEYGHSTNATCVIGRRSRTRGLYLDRRSFLVSYDPTADPDGAVLTRLLLSAAPVGAGINLEYYFSRIDPIGYGAGSKLPHNITGLVGVMDGHGSDLRTGMPWQSVEIHEPMRLLVIAEAEPERLARIVRENPPLRGLVEGGWIQLAAWDPSGPETYLYRDGAFEQHQPENLRFPVVARSEHYYAGQRDHLPPAHVLAVFGESPDVVIDRPGTVAVTGAGAVQPTREAIELPEQASGPLPVRRDGQ</sequence>
<feature type="binding site" evidence="6">
    <location>
        <position position="513"/>
    </location>
    <ligand>
        <name>Zn(2+)</name>
        <dbReference type="ChEBI" id="CHEBI:29105"/>
    </ligand>
</feature>
<comment type="caution">
    <text evidence="7">The sequence shown here is derived from an EMBL/GenBank/DDBJ whole genome shotgun (WGS) entry which is preliminary data.</text>
</comment>
<comment type="cofactor">
    <cofactor evidence="6">
        <name>Zn(2+)</name>
        <dbReference type="ChEBI" id="CHEBI:29105"/>
    </cofactor>
</comment>
<feature type="binding site" evidence="6">
    <location>
        <position position="511"/>
    </location>
    <ligand>
        <name>Zn(2+)</name>
        <dbReference type="ChEBI" id="CHEBI:29105"/>
    </ligand>
</feature>
<evidence type="ECO:0000256" key="4">
    <source>
        <dbReference type="ARBA" id="ARBA00022833"/>
    </source>
</evidence>
<keyword evidence="5 6" id="KW-0472">Membrane</keyword>
<evidence type="ECO:0000256" key="5">
    <source>
        <dbReference type="ARBA" id="ARBA00023136"/>
    </source>
</evidence>
<dbReference type="Proteomes" id="UP000179769">
    <property type="component" value="Unassembled WGS sequence"/>
</dbReference>
<keyword evidence="4 6" id="KW-0862">Zinc</keyword>
<feature type="binding site" evidence="6">
    <location>
        <position position="719"/>
    </location>
    <ligand>
        <name>Zn(2+)</name>
        <dbReference type="ChEBI" id="CHEBI:29105"/>
    </ligand>
</feature>
<dbReference type="InterPro" id="IPR018752">
    <property type="entry name" value="DabA"/>
</dbReference>
<dbReference type="PANTHER" id="PTHR38344:SF1">
    <property type="entry name" value="INORGANIC CARBON TRANSPORTER SUBUNIT DABA-RELATED"/>
    <property type="match status" value="1"/>
</dbReference>
<name>A0A1S1QYH2_9ACTN</name>
<protein>
    <recommendedName>
        <fullName evidence="6">Probable inorganic carbon transporter subunit DabA</fullName>
    </recommendedName>
</protein>
<dbReference type="HAMAP" id="MF_01871">
    <property type="entry name" value="DabA"/>
    <property type="match status" value="1"/>
</dbReference>
<evidence type="ECO:0000256" key="2">
    <source>
        <dbReference type="ARBA" id="ARBA00022475"/>
    </source>
</evidence>
<keyword evidence="1 6" id="KW-0813">Transport</keyword>
<comment type="subunit">
    <text evidence="6">Forms a complex with DabB.</text>
</comment>
<comment type="function">
    <text evidence="6">Part of an energy-coupled inorganic carbon pump.</text>
</comment>
<comment type="similarity">
    <text evidence="6">Belongs to the inorganic carbon transporter (TC 9.A.2) DabA family.</text>
</comment>
<comment type="subcellular location">
    <subcellularLocation>
        <location evidence="6">Cell membrane</location>
        <topology evidence="6">Peripheral membrane protein</topology>
    </subcellularLocation>
</comment>
<evidence type="ECO:0000256" key="3">
    <source>
        <dbReference type="ARBA" id="ARBA00022723"/>
    </source>
</evidence>
<keyword evidence="3 6" id="KW-0479">Metal-binding</keyword>
<evidence type="ECO:0000256" key="1">
    <source>
        <dbReference type="ARBA" id="ARBA00022448"/>
    </source>
</evidence>
<accession>A0A1S1QYH2</accession>
<dbReference type="EMBL" id="MAXA01000091">
    <property type="protein sequence ID" value="OHV39743.1"/>
    <property type="molecule type" value="Genomic_DNA"/>
</dbReference>
<dbReference type="GO" id="GO:0008270">
    <property type="term" value="F:zinc ion binding"/>
    <property type="evidence" value="ECO:0007669"/>
    <property type="project" value="UniProtKB-UniRule"/>
</dbReference>
<dbReference type="RefSeq" id="WP_071061009.1">
    <property type="nucleotide sequence ID" value="NZ_MAXA01000091.1"/>
</dbReference>
<organism evidence="7 8">
    <name type="scientific">Parafrankia soli</name>
    <dbReference type="NCBI Taxonomy" id="2599596"/>
    <lineage>
        <taxon>Bacteria</taxon>
        <taxon>Bacillati</taxon>
        <taxon>Actinomycetota</taxon>
        <taxon>Actinomycetes</taxon>
        <taxon>Frankiales</taxon>
        <taxon>Frankiaceae</taxon>
        <taxon>Parafrankia</taxon>
    </lineage>
</organism>
<dbReference type="AlphaFoldDB" id="A0A1S1QYH2"/>
<evidence type="ECO:0000313" key="7">
    <source>
        <dbReference type="EMBL" id="OHV39743.1"/>
    </source>
</evidence>
<gene>
    <name evidence="6" type="primary">dabA</name>
    <name evidence="7" type="ORF">BBK14_13345</name>
</gene>
<dbReference type="OrthoDB" id="9805101at2"/>
<evidence type="ECO:0000313" key="8">
    <source>
        <dbReference type="Proteomes" id="UP000179769"/>
    </source>
</evidence>